<feature type="compositionally biased region" description="Polar residues" evidence="1">
    <location>
        <begin position="177"/>
        <end position="188"/>
    </location>
</feature>
<dbReference type="EMBL" id="KN837450">
    <property type="protein sequence ID" value="KIJ24877.1"/>
    <property type="molecule type" value="Genomic_DNA"/>
</dbReference>
<evidence type="ECO:0000313" key="3">
    <source>
        <dbReference type="Proteomes" id="UP000054279"/>
    </source>
</evidence>
<dbReference type="OrthoDB" id="39175at2759"/>
<dbReference type="HOGENOM" id="CLU_1116352_0_0_1"/>
<gene>
    <name evidence="2" type="ORF">M422DRAFT_56226</name>
</gene>
<sequence length="249" mass="28051">MRLVMYPFGFEDAWKRRKRSGAELGDIVFFAKCLQSATAVVKQLCDVHAPSGYLKYAPDCYFVMGGFCAAFMLKMLRLEFSSLLEPTQRERIISLVQRFVEMLASPVASIDETHTPMLYAKFLHGQVKHVLAAEKEAQGRRRRSSLLNNGNSRKRNTNTNPNPTIRAKFPKSKNQNKFKMTTSATQTHVRLPVSPPTRPHPPVNHTTPQTTPPLEPGRSSTARPHPVGLCGVPVFFCERGREHGRVVHL</sequence>
<accession>A0A0C9U715</accession>
<evidence type="ECO:0000313" key="2">
    <source>
        <dbReference type="EMBL" id="KIJ24877.1"/>
    </source>
</evidence>
<reference evidence="2 3" key="1">
    <citation type="submission" date="2014-06" db="EMBL/GenBank/DDBJ databases">
        <title>Evolutionary Origins and Diversification of the Mycorrhizal Mutualists.</title>
        <authorList>
            <consortium name="DOE Joint Genome Institute"/>
            <consortium name="Mycorrhizal Genomics Consortium"/>
            <person name="Kohler A."/>
            <person name="Kuo A."/>
            <person name="Nagy L.G."/>
            <person name="Floudas D."/>
            <person name="Copeland A."/>
            <person name="Barry K.W."/>
            <person name="Cichocki N."/>
            <person name="Veneault-Fourrey C."/>
            <person name="LaButti K."/>
            <person name="Lindquist E.A."/>
            <person name="Lipzen A."/>
            <person name="Lundell T."/>
            <person name="Morin E."/>
            <person name="Murat C."/>
            <person name="Riley R."/>
            <person name="Ohm R."/>
            <person name="Sun H."/>
            <person name="Tunlid A."/>
            <person name="Henrissat B."/>
            <person name="Grigoriev I.V."/>
            <person name="Hibbett D.S."/>
            <person name="Martin F."/>
        </authorList>
    </citation>
    <scope>NUCLEOTIDE SEQUENCE [LARGE SCALE GENOMIC DNA]</scope>
    <source>
        <strain evidence="2 3">SS14</strain>
    </source>
</reference>
<dbReference type="Proteomes" id="UP000054279">
    <property type="component" value="Unassembled WGS sequence"/>
</dbReference>
<dbReference type="AlphaFoldDB" id="A0A0C9U715"/>
<feature type="compositionally biased region" description="Pro residues" evidence="1">
    <location>
        <begin position="193"/>
        <end position="202"/>
    </location>
</feature>
<evidence type="ECO:0000256" key="1">
    <source>
        <dbReference type="SAM" id="MobiDB-lite"/>
    </source>
</evidence>
<proteinExistence type="predicted"/>
<name>A0A0C9U715_SPHS4</name>
<organism evidence="2 3">
    <name type="scientific">Sphaerobolus stellatus (strain SS14)</name>
    <dbReference type="NCBI Taxonomy" id="990650"/>
    <lineage>
        <taxon>Eukaryota</taxon>
        <taxon>Fungi</taxon>
        <taxon>Dikarya</taxon>
        <taxon>Basidiomycota</taxon>
        <taxon>Agaricomycotina</taxon>
        <taxon>Agaricomycetes</taxon>
        <taxon>Phallomycetidae</taxon>
        <taxon>Geastrales</taxon>
        <taxon>Sphaerobolaceae</taxon>
        <taxon>Sphaerobolus</taxon>
    </lineage>
</organism>
<protein>
    <submittedName>
        <fullName evidence="2">Uncharacterized protein</fullName>
    </submittedName>
</protein>
<feature type="region of interest" description="Disordered" evidence="1">
    <location>
        <begin position="134"/>
        <end position="225"/>
    </location>
</feature>
<keyword evidence="3" id="KW-1185">Reference proteome</keyword>
<feature type="compositionally biased region" description="Low complexity" evidence="1">
    <location>
        <begin position="145"/>
        <end position="164"/>
    </location>
</feature>